<evidence type="ECO:0000256" key="9">
    <source>
        <dbReference type="RuleBase" id="RU000688"/>
    </source>
</evidence>
<dbReference type="AlphaFoldDB" id="A0A8J2W4P6"/>
<keyword evidence="4 11" id="KW-1133">Transmembrane helix</keyword>
<dbReference type="SUPFAM" id="SSF81321">
    <property type="entry name" value="Family A G protein-coupled receptor-like"/>
    <property type="match status" value="1"/>
</dbReference>
<keyword evidence="7 9" id="KW-0675">Receptor</keyword>
<evidence type="ECO:0000256" key="2">
    <source>
        <dbReference type="ARBA" id="ARBA00010663"/>
    </source>
</evidence>
<feature type="compositionally biased region" description="Basic and acidic residues" evidence="10">
    <location>
        <begin position="391"/>
        <end position="408"/>
    </location>
</feature>
<evidence type="ECO:0000256" key="11">
    <source>
        <dbReference type="SAM" id="Phobius"/>
    </source>
</evidence>
<dbReference type="PANTHER" id="PTHR45695:SF26">
    <property type="entry name" value="NEUROPEPTIDE CCHAMIDE-1 RECEPTOR"/>
    <property type="match status" value="1"/>
</dbReference>
<keyword evidence="3 9" id="KW-0812">Transmembrane</keyword>
<evidence type="ECO:0000313" key="14">
    <source>
        <dbReference type="Proteomes" id="UP000789390"/>
    </source>
</evidence>
<dbReference type="GO" id="GO:0004983">
    <property type="term" value="F:neuropeptide Y receptor activity"/>
    <property type="evidence" value="ECO:0007669"/>
    <property type="project" value="InterPro"/>
</dbReference>
<dbReference type="EMBL" id="CAKKLH010000171">
    <property type="protein sequence ID" value="CAH0105170.1"/>
    <property type="molecule type" value="Genomic_DNA"/>
</dbReference>
<dbReference type="Proteomes" id="UP000789390">
    <property type="component" value="Unassembled WGS sequence"/>
</dbReference>
<feature type="region of interest" description="Disordered" evidence="10">
    <location>
        <begin position="273"/>
        <end position="294"/>
    </location>
</feature>
<keyword evidence="5 9" id="KW-0297">G-protein coupled receptor</keyword>
<dbReference type="PRINTS" id="PR01012">
    <property type="entry name" value="NRPEPTIDEYR"/>
</dbReference>
<comment type="caution">
    <text evidence="13">The sequence shown here is derived from an EMBL/GenBank/DDBJ whole genome shotgun (WGS) entry which is preliminary data.</text>
</comment>
<accession>A0A8J2W4P6</accession>
<evidence type="ECO:0000256" key="10">
    <source>
        <dbReference type="SAM" id="MobiDB-lite"/>
    </source>
</evidence>
<feature type="region of interest" description="Disordered" evidence="10">
    <location>
        <begin position="391"/>
        <end position="446"/>
    </location>
</feature>
<evidence type="ECO:0000256" key="8">
    <source>
        <dbReference type="ARBA" id="ARBA00023224"/>
    </source>
</evidence>
<keyword evidence="14" id="KW-1185">Reference proteome</keyword>
<feature type="compositionally biased region" description="Low complexity" evidence="10">
    <location>
        <begin position="281"/>
        <end position="294"/>
    </location>
</feature>
<feature type="transmembrane region" description="Helical" evidence="11">
    <location>
        <begin position="303"/>
        <end position="327"/>
    </location>
</feature>
<feature type="domain" description="G-protein coupled receptors family 1 profile" evidence="12">
    <location>
        <begin position="44"/>
        <end position="364"/>
    </location>
</feature>
<gene>
    <name evidence="13" type="ORF">DGAL_LOCUS8184</name>
</gene>
<dbReference type="InterPro" id="IPR000611">
    <property type="entry name" value="NPY_rcpt"/>
</dbReference>
<dbReference type="OrthoDB" id="10049706at2759"/>
<feature type="transmembrane region" description="Helical" evidence="11">
    <location>
        <begin position="145"/>
        <end position="166"/>
    </location>
</feature>
<evidence type="ECO:0000313" key="13">
    <source>
        <dbReference type="EMBL" id="CAH0105170.1"/>
    </source>
</evidence>
<evidence type="ECO:0000259" key="12">
    <source>
        <dbReference type="PROSITE" id="PS50262"/>
    </source>
</evidence>
<feature type="transmembrane region" description="Helical" evidence="11">
    <location>
        <begin position="65"/>
        <end position="85"/>
    </location>
</feature>
<protein>
    <recommendedName>
        <fullName evidence="12">G-protein coupled receptors family 1 profile domain-containing protein</fullName>
    </recommendedName>
</protein>
<evidence type="ECO:0000256" key="3">
    <source>
        <dbReference type="ARBA" id="ARBA00022692"/>
    </source>
</evidence>
<dbReference type="Pfam" id="PF00001">
    <property type="entry name" value="7tm_1"/>
    <property type="match status" value="1"/>
</dbReference>
<keyword evidence="6 11" id="KW-0472">Membrane</keyword>
<evidence type="ECO:0000256" key="1">
    <source>
        <dbReference type="ARBA" id="ARBA00004141"/>
    </source>
</evidence>
<feature type="transmembrane region" description="Helical" evidence="11">
    <location>
        <begin position="28"/>
        <end position="53"/>
    </location>
</feature>
<feature type="transmembrane region" description="Helical" evidence="11">
    <location>
        <begin position="347"/>
        <end position="367"/>
    </location>
</feature>
<reference evidence="13" key="1">
    <citation type="submission" date="2021-11" db="EMBL/GenBank/DDBJ databases">
        <authorList>
            <person name="Schell T."/>
        </authorList>
    </citation>
    <scope>NUCLEOTIDE SEQUENCE</scope>
    <source>
        <strain evidence="13">M5</strain>
    </source>
</reference>
<dbReference type="PANTHER" id="PTHR45695">
    <property type="entry name" value="LEUCOKININ RECEPTOR-RELATED"/>
    <property type="match status" value="1"/>
</dbReference>
<comment type="subcellular location">
    <subcellularLocation>
        <location evidence="1">Membrane</location>
        <topology evidence="1">Multi-pass membrane protein</topology>
    </subcellularLocation>
</comment>
<feature type="compositionally biased region" description="Polar residues" evidence="10">
    <location>
        <begin position="414"/>
        <end position="446"/>
    </location>
</feature>
<evidence type="ECO:0000256" key="6">
    <source>
        <dbReference type="ARBA" id="ARBA00023136"/>
    </source>
</evidence>
<evidence type="ECO:0000256" key="5">
    <source>
        <dbReference type="ARBA" id="ARBA00023040"/>
    </source>
</evidence>
<dbReference type="InterPro" id="IPR000276">
    <property type="entry name" value="GPCR_Rhodpsn"/>
</dbReference>
<dbReference type="PROSITE" id="PS00237">
    <property type="entry name" value="G_PROTEIN_RECEP_F1_1"/>
    <property type="match status" value="1"/>
</dbReference>
<dbReference type="PRINTS" id="PR00237">
    <property type="entry name" value="GPCRRHODOPSN"/>
</dbReference>
<organism evidence="13 14">
    <name type="scientific">Daphnia galeata</name>
    <dbReference type="NCBI Taxonomy" id="27404"/>
    <lineage>
        <taxon>Eukaryota</taxon>
        <taxon>Metazoa</taxon>
        <taxon>Ecdysozoa</taxon>
        <taxon>Arthropoda</taxon>
        <taxon>Crustacea</taxon>
        <taxon>Branchiopoda</taxon>
        <taxon>Diplostraca</taxon>
        <taxon>Cladocera</taxon>
        <taxon>Anomopoda</taxon>
        <taxon>Daphniidae</taxon>
        <taxon>Daphnia</taxon>
    </lineage>
</organism>
<evidence type="ECO:0000256" key="7">
    <source>
        <dbReference type="ARBA" id="ARBA00023170"/>
    </source>
</evidence>
<dbReference type="Gene3D" id="1.20.1070.10">
    <property type="entry name" value="Rhodopsin 7-helix transmembrane proteins"/>
    <property type="match status" value="1"/>
</dbReference>
<sequence>MDLMNDSAELNTSSVDSTEVQRVNAEKYLVPIVFGLIFFLGAIGNGSLMFIVCRYKSMRNLPNTFIFNLALGDLLVLAFTVPFTSTVFTLDSWPYGEFVCKASEFAKDTSVSVSVFTLTALSFDRYNVIVKPVQSYVTGPKMKQFIVISLAVIWLTSLGLALPAAIFSHLVDERRQIFSNSSTDEVIDDTSDVHSGSNQTQQNETFVIMFRYCYPFPGKFDIMSVHSRSVILGRFLIQYLIPLVIIGTFYTITARNLLRSTLNIDGQAIMTTSSSRLNRPQQQSTTASSASNFNSNKESRRKVAVMVQSFVALFFISFLPMHVFFMWLHFDADSLKNYNHFWHSLKIVGFVFAYANSCVNPVALYFISTNFRKHFDQLLFSCCQDRKPIQTVDETEKPRPRNERKDEINPLNECCTQHGSNPLTSSSEQTPSVKQTNSTQIESEVS</sequence>
<feature type="transmembrane region" description="Helical" evidence="11">
    <location>
        <begin position="231"/>
        <end position="252"/>
    </location>
</feature>
<dbReference type="GO" id="GO:0005886">
    <property type="term" value="C:plasma membrane"/>
    <property type="evidence" value="ECO:0007669"/>
    <property type="project" value="TreeGrafter"/>
</dbReference>
<name>A0A8J2W4P6_9CRUS</name>
<dbReference type="PROSITE" id="PS50262">
    <property type="entry name" value="G_PROTEIN_RECEP_F1_2"/>
    <property type="match status" value="1"/>
</dbReference>
<proteinExistence type="inferred from homology"/>
<evidence type="ECO:0000256" key="4">
    <source>
        <dbReference type="ARBA" id="ARBA00022989"/>
    </source>
</evidence>
<keyword evidence="8 9" id="KW-0807">Transducer</keyword>
<comment type="similarity">
    <text evidence="2 9">Belongs to the G-protein coupled receptor 1 family.</text>
</comment>
<dbReference type="InterPro" id="IPR017452">
    <property type="entry name" value="GPCR_Rhodpsn_7TM"/>
</dbReference>